<dbReference type="RefSeq" id="WP_190700350.1">
    <property type="nucleotide sequence ID" value="NZ_JAMPKX010000005.1"/>
</dbReference>
<dbReference type="InterPro" id="IPR049052">
    <property type="entry name" value="nSTAND1"/>
</dbReference>
<dbReference type="InterPro" id="IPR011600">
    <property type="entry name" value="Pept_C14_caspase"/>
</dbReference>
<dbReference type="InterPro" id="IPR027417">
    <property type="entry name" value="P-loop_NTPase"/>
</dbReference>
<dbReference type="EMBL" id="JAMPKX010000005">
    <property type="protein sequence ID" value="MEP0947832.1"/>
    <property type="molecule type" value="Genomic_DNA"/>
</dbReference>
<accession>A0ABV0K545</accession>
<dbReference type="Proteomes" id="UP001482513">
    <property type="component" value="Unassembled WGS sequence"/>
</dbReference>
<comment type="caution">
    <text evidence="4">The sequence shown here is derived from an EMBL/GenBank/DDBJ whole genome shotgun (WGS) entry which is preliminary data.</text>
</comment>
<sequence length="943" mass="102481">MSRDALVVGINAYQHLPVLQAPAHDAESVARCLESFAECRVVRLPEAITHQKPEISQRGGVTTALLEEALIKLFKPAGKTIPQTAIFYYSGHGLQRQAGIQEGYLATSDANPAAGHYGLSLHWLRRLLQESPVRQRVILLDCCNSGEFFNMLEADPGARAGTDRLFMAAAREYEAAYESLNSNHSVFTQALLSGLNPYKIKGGIVNSHSLTDTVNRELKGELQQPLFESSGSEIVLTRVSGMVAPAGDTPPPLLERLQKLRYGFCPFPGIAPFEAAHSEFFFGRDEITQTLVEQVQSSRLCVVTGASGIGKTSLLRAGLLPRLAKSEGTTAWTLRYLALGSSPLTSLADAFVDPGATGLHRAEQLRRAESFLQQGAEGFCQLIQALMGEQGPEARLVLAVDQIEALLTPGSISDRDRRLVIDCLTAAVQNVHIPVHLVLGLRTHHLESLNEFPDFQALVAAHSLAVPAMTYNQLKATIVGPLEKVGLSYDANLVYTLLLDIVSAPADLALLQLVLKELWLRRENTPDLSKPPHLTLAAYAKMGGIRHLLNQRANELYESLTAPEQAVAQRIFLSLCDLGDGAMVTRRPVSLPELVTEAMSEPAVIAVLNKLIAARLVVAQTQSQFPRCNIAAHSVPGWAPADPDGILFTITGELLNSQPATTSIPCFDIAHEALIRNWPLLQECLQTQGPRVRQQRTIEGAAQEWQQQEQPNHPDYFLSKTRLNEAKVFQQTHPEQLSVLANRYLEACDRYTKRCGRQRHLVRLLIPLSMATGMLTAYGHSYLSQPATGFSLAKPGVSAVTPSFNLADPPTSTDADIPTHLGSPQTGVVRTNMLPLGSPLPSPPPQEHRAAAPQLQAALAKTAQKLKPLPRTDDSEAAQTTLATSAAASESSSLPPANQVVKLEAWWVSPDDPSVMIQIWCTRTQAEPVCFTSTAARSQPGQP</sequence>
<dbReference type="SUPFAM" id="SSF52129">
    <property type="entry name" value="Caspase-like"/>
    <property type="match status" value="1"/>
</dbReference>
<gene>
    <name evidence="4" type="ORF">NC992_13190</name>
</gene>
<dbReference type="SUPFAM" id="SSF52540">
    <property type="entry name" value="P-loop containing nucleoside triphosphate hydrolases"/>
    <property type="match status" value="1"/>
</dbReference>
<keyword evidence="5" id="KW-1185">Reference proteome</keyword>
<evidence type="ECO:0000313" key="5">
    <source>
        <dbReference type="Proteomes" id="UP001482513"/>
    </source>
</evidence>
<dbReference type="Pfam" id="PF20703">
    <property type="entry name" value="nSTAND1"/>
    <property type="match status" value="1"/>
</dbReference>
<dbReference type="Gene3D" id="3.40.50.300">
    <property type="entry name" value="P-loop containing nucleotide triphosphate hydrolases"/>
    <property type="match status" value="1"/>
</dbReference>
<feature type="domain" description="Novel STAND NTPase 1" evidence="3">
    <location>
        <begin position="266"/>
        <end position="711"/>
    </location>
</feature>
<dbReference type="Gene3D" id="3.40.50.1460">
    <property type="match status" value="1"/>
</dbReference>
<dbReference type="PANTHER" id="PTHR22576:SF37">
    <property type="entry name" value="MUCOSA-ASSOCIATED LYMPHOID TISSUE LYMPHOMA TRANSLOCATION PROTEIN 1"/>
    <property type="match status" value="1"/>
</dbReference>
<evidence type="ECO:0000256" key="1">
    <source>
        <dbReference type="SAM" id="MobiDB-lite"/>
    </source>
</evidence>
<dbReference type="InterPro" id="IPR029030">
    <property type="entry name" value="Caspase-like_dom_sf"/>
</dbReference>
<dbReference type="InterPro" id="IPR052039">
    <property type="entry name" value="Caspase-related_regulators"/>
</dbReference>
<feature type="region of interest" description="Disordered" evidence="1">
    <location>
        <begin position="868"/>
        <end position="895"/>
    </location>
</feature>
<name>A0ABV0K545_9CYAN</name>
<reference evidence="4 5" key="1">
    <citation type="submission" date="2022-04" db="EMBL/GenBank/DDBJ databases">
        <title>Positive selection, recombination, and allopatry shape intraspecific diversity of widespread and dominant cyanobacteria.</title>
        <authorList>
            <person name="Wei J."/>
            <person name="Shu W."/>
            <person name="Hu C."/>
        </authorList>
    </citation>
    <scope>NUCLEOTIDE SEQUENCE [LARGE SCALE GENOMIC DNA]</scope>
    <source>
        <strain evidence="4 5">DQ-A4</strain>
    </source>
</reference>
<dbReference type="Pfam" id="PF00656">
    <property type="entry name" value="Peptidase_C14"/>
    <property type="match status" value="1"/>
</dbReference>
<evidence type="ECO:0000259" key="3">
    <source>
        <dbReference type="Pfam" id="PF20703"/>
    </source>
</evidence>
<proteinExistence type="predicted"/>
<evidence type="ECO:0000313" key="4">
    <source>
        <dbReference type="EMBL" id="MEP0947832.1"/>
    </source>
</evidence>
<organism evidence="4 5">
    <name type="scientific">Leptolyngbya subtilissima DQ-A4</name>
    <dbReference type="NCBI Taxonomy" id="2933933"/>
    <lineage>
        <taxon>Bacteria</taxon>
        <taxon>Bacillati</taxon>
        <taxon>Cyanobacteriota</taxon>
        <taxon>Cyanophyceae</taxon>
        <taxon>Leptolyngbyales</taxon>
        <taxon>Leptolyngbyaceae</taxon>
        <taxon>Leptolyngbya group</taxon>
        <taxon>Leptolyngbya</taxon>
    </lineage>
</organism>
<protein>
    <submittedName>
        <fullName evidence="4">Caspase family protein</fullName>
    </submittedName>
</protein>
<feature type="domain" description="Peptidase C14 caspase" evidence="2">
    <location>
        <begin position="5"/>
        <end position="229"/>
    </location>
</feature>
<feature type="compositionally biased region" description="Low complexity" evidence="1">
    <location>
        <begin position="877"/>
        <end position="895"/>
    </location>
</feature>
<evidence type="ECO:0000259" key="2">
    <source>
        <dbReference type="Pfam" id="PF00656"/>
    </source>
</evidence>
<dbReference type="PANTHER" id="PTHR22576">
    <property type="entry name" value="MUCOSA ASSOCIATED LYMPHOID TISSUE LYMPHOMA TRANSLOCATION PROTEIN 1/PARACASPASE"/>
    <property type="match status" value="1"/>
</dbReference>